<keyword evidence="1" id="KW-0175">Coiled coil</keyword>
<dbReference type="EMBL" id="CP071869">
    <property type="protein sequence ID" value="QTE24375.1"/>
    <property type="molecule type" value="Genomic_DNA"/>
</dbReference>
<sequence length="184" mass="21219">MKTIKKLTTVLAITGLLFTSCNQTKKEKVKDKMEETMENAKDKMDEIGDDISEGFQEMKMKLEDGTEVNYKVDSNGTLAFDDWNGFTIANKELKDIENLDTDEVDKRIENLKGTIAELGNNIPKWLQTDEVKEDIKNVQKEYKNVIDNKNDAADKVKQNIEDLNEKFDDLREELNEIIAKYKKS</sequence>
<dbReference type="RefSeq" id="WP_208080347.1">
    <property type="nucleotide sequence ID" value="NZ_CP071869.1"/>
</dbReference>
<dbReference type="PROSITE" id="PS51257">
    <property type="entry name" value="PROKAR_LIPOPROTEIN"/>
    <property type="match status" value="1"/>
</dbReference>
<gene>
    <name evidence="2" type="ORF">J3359_08965</name>
</gene>
<feature type="coiled-coil region" evidence="1">
    <location>
        <begin position="128"/>
        <end position="180"/>
    </location>
</feature>
<reference evidence="2 3" key="1">
    <citation type="submission" date="2021-03" db="EMBL/GenBank/DDBJ databases">
        <title>Complete genome of Polaribacter_sp.SM13.</title>
        <authorList>
            <person name="Jeong S.W."/>
            <person name="Bae J.W."/>
        </authorList>
    </citation>
    <scope>NUCLEOTIDE SEQUENCE [LARGE SCALE GENOMIC DNA]</scope>
    <source>
        <strain evidence="2 3">SM13</strain>
    </source>
</reference>
<evidence type="ECO:0000256" key="1">
    <source>
        <dbReference type="SAM" id="Coils"/>
    </source>
</evidence>
<dbReference type="Proteomes" id="UP000663920">
    <property type="component" value="Chromosome"/>
</dbReference>
<dbReference type="Gene3D" id="1.20.120.20">
    <property type="entry name" value="Apolipoprotein"/>
    <property type="match status" value="1"/>
</dbReference>
<evidence type="ECO:0000313" key="3">
    <source>
        <dbReference type="Proteomes" id="UP000663920"/>
    </source>
</evidence>
<name>A0A975HAG9_9FLAO</name>
<dbReference type="AlphaFoldDB" id="A0A975HAG9"/>
<accession>A0A975HAG9</accession>
<dbReference type="KEGG" id="pcea:J3359_08965"/>
<protein>
    <recommendedName>
        <fullName evidence="4">Lipoprotein</fullName>
    </recommendedName>
</protein>
<organism evidence="2 3">
    <name type="scientific">Polaribacter cellanae</name>
    <dbReference type="NCBI Taxonomy" id="2818493"/>
    <lineage>
        <taxon>Bacteria</taxon>
        <taxon>Pseudomonadati</taxon>
        <taxon>Bacteroidota</taxon>
        <taxon>Flavobacteriia</taxon>
        <taxon>Flavobacteriales</taxon>
        <taxon>Flavobacteriaceae</taxon>
    </lineage>
</organism>
<evidence type="ECO:0008006" key="4">
    <source>
        <dbReference type="Google" id="ProtNLM"/>
    </source>
</evidence>
<proteinExistence type="predicted"/>
<keyword evidence="3" id="KW-1185">Reference proteome</keyword>
<feature type="coiled-coil region" evidence="1">
    <location>
        <begin position="23"/>
        <end position="50"/>
    </location>
</feature>
<evidence type="ECO:0000313" key="2">
    <source>
        <dbReference type="EMBL" id="QTE24375.1"/>
    </source>
</evidence>